<feature type="chain" id="PRO_5045834897" evidence="1">
    <location>
        <begin position="24"/>
        <end position="199"/>
    </location>
</feature>
<dbReference type="Proteomes" id="UP000720595">
    <property type="component" value="Unassembled WGS sequence"/>
</dbReference>
<proteinExistence type="predicted"/>
<keyword evidence="1" id="KW-0732">Signal</keyword>
<reference evidence="2 3" key="1">
    <citation type="submission" date="2021-01" db="EMBL/GenBank/DDBJ databases">
        <title>Genomic Encyclopedia of Type Strains, Phase IV (KMG-IV): sequencing the most valuable type-strain genomes for metagenomic binning, comparative biology and taxonomic classification.</title>
        <authorList>
            <person name="Goeker M."/>
        </authorList>
    </citation>
    <scope>NUCLEOTIDE SEQUENCE [LARGE SCALE GENOMIC DNA]</scope>
    <source>
        <strain evidence="2 3">DSM 21461</strain>
    </source>
</reference>
<protein>
    <submittedName>
        <fullName evidence="2">Uncharacterized protein</fullName>
    </submittedName>
</protein>
<gene>
    <name evidence="2" type="ORF">JOD41_001371</name>
</gene>
<organism evidence="2 3">
    <name type="scientific">Peptoniphilus gorbachii</name>
    <dbReference type="NCBI Taxonomy" id="411567"/>
    <lineage>
        <taxon>Bacteria</taxon>
        <taxon>Bacillati</taxon>
        <taxon>Bacillota</taxon>
        <taxon>Tissierellia</taxon>
        <taxon>Tissierellales</taxon>
        <taxon>Peptoniphilaceae</taxon>
        <taxon>Peptoniphilus</taxon>
    </lineage>
</organism>
<dbReference type="EMBL" id="JAFBDH010000006">
    <property type="protein sequence ID" value="MBM7550632.1"/>
    <property type="molecule type" value="Genomic_DNA"/>
</dbReference>
<keyword evidence="3" id="KW-1185">Reference proteome</keyword>
<accession>A0ABS2MKT4</accession>
<comment type="caution">
    <text evidence="2">The sequence shown here is derived from an EMBL/GenBank/DDBJ whole genome shotgun (WGS) entry which is preliminary data.</text>
</comment>
<evidence type="ECO:0000313" key="3">
    <source>
        <dbReference type="Proteomes" id="UP000720595"/>
    </source>
</evidence>
<feature type="signal peptide" evidence="1">
    <location>
        <begin position="1"/>
        <end position="23"/>
    </location>
</feature>
<sequence length="199" mass="22561">MKKLFSVITIASCMLFSALPVKAITDEGMDAFLNEPILTFSEMSKNPAAITVNEYDSLPEKIYLDKENENITIKSINHNDSISKSLIKDYTLSRDELAYTKVRELNKLDDLKLQNMGYNEDSINLIRKISTNEISPTSTQYRALFASLTIIPRDGTLDANNSGFVIYDWSWDKAPVLAGLHDTIAFGWGEKYDKDWIQC</sequence>
<name>A0ABS2MKT4_9FIRM</name>
<evidence type="ECO:0000256" key="1">
    <source>
        <dbReference type="SAM" id="SignalP"/>
    </source>
</evidence>
<dbReference type="RefSeq" id="WP_205052149.1">
    <property type="nucleotide sequence ID" value="NZ_JAFBDH010000006.1"/>
</dbReference>
<evidence type="ECO:0000313" key="2">
    <source>
        <dbReference type="EMBL" id="MBM7550632.1"/>
    </source>
</evidence>